<dbReference type="InterPro" id="IPR036388">
    <property type="entry name" value="WH-like_DNA-bd_sf"/>
</dbReference>
<protein>
    <submittedName>
        <fullName evidence="5">Lrp/AsnC family transcriptional regulator</fullName>
    </submittedName>
</protein>
<feature type="domain" description="HTH asnC-type" evidence="4">
    <location>
        <begin position="3"/>
        <end position="64"/>
    </location>
</feature>
<dbReference type="SUPFAM" id="SSF46785">
    <property type="entry name" value="Winged helix' DNA-binding domain"/>
    <property type="match status" value="1"/>
</dbReference>
<dbReference type="Gene3D" id="1.10.10.10">
    <property type="entry name" value="Winged helix-like DNA-binding domain superfamily/Winged helix DNA-binding domain"/>
    <property type="match status" value="1"/>
</dbReference>
<dbReference type="EMBL" id="CP041350">
    <property type="protein sequence ID" value="QHC37493.1"/>
    <property type="molecule type" value="Genomic_DNA"/>
</dbReference>
<dbReference type="Pfam" id="PF13412">
    <property type="entry name" value="HTH_24"/>
    <property type="match status" value="1"/>
</dbReference>
<dbReference type="GO" id="GO:0043565">
    <property type="term" value="F:sequence-specific DNA binding"/>
    <property type="evidence" value="ECO:0007669"/>
    <property type="project" value="InterPro"/>
</dbReference>
<organism evidence="5 7">
    <name type="scientific">Komagataeibacter xylinus</name>
    <name type="common">Gluconacetobacter xylinus</name>
    <dbReference type="NCBI Taxonomy" id="28448"/>
    <lineage>
        <taxon>Bacteria</taxon>
        <taxon>Pseudomonadati</taxon>
        <taxon>Pseudomonadota</taxon>
        <taxon>Alphaproteobacteria</taxon>
        <taxon>Acetobacterales</taxon>
        <taxon>Acetobacteraceae</taxon>
        <taxon>Komagataeibacter</taxon>
    </lineage>
</organism>
<keyword evidence="1" id="KW-0805">Transcription regulation</keyword>
<dbReference type="InterPro" id="IPR019887">
    <property type="entry name" value="Tscrpt_reg_AsnC/Lrp_C"/>
</dbReference>
<keyword evidence="3" id="KW-0804">Transcription</keyword>
<dbReference type="PANTHER" id="PTHR30154:SF34">
    <property type="entry name" value="TRANSCRIPTIONAL REGULATOR AZLB"/>
    <property type="match status" value="1"/>
</dbReference>
<accession>A0A857FT89</accession>
<dbReference type="RefSeq" id="WP_159264354.1">
    <property type="nucleotide sequence ID" value="NZ_CP041350.1"/>
</dbReference>
<evidence type="ECO:0000313" key="6">
    <source>
        <dbReference type="EMBL" id="QHC37607.1"/>
    </source>
</evidence>
<geneLocation type="plasmid" evidence="7">
    <name>pb</name>
</geneLocation>
<dbReference type="EMBL" id="CP041350">
    <property type="protein sequence ID" value="QHC37607.1"/>
    <property type="molecule type" value="Genomic_DNA"/>
</dbReference>
<gene>
    <name evidence="5" type="ORF">FMA36_18050</name>
    <name evidence="6" type="ORF">FMA36_18910</name>
</gene>
<dbReference type="Pfam" id="PF01037">
    <property type="entry name" value="AsnC_trans_reg"/>
    <property type="match status" value="1"/>
</dbReference>
<dbReference type="PROSITE" id="PS50956">
    <property type="entry name" value="HTH_ASNC_2"/>
    <property type="match status" value="1"/>
</dbReference>
<reference evidence="5 7" key="1">
    <citation type="journal article" date="2020" name="Carbohydr. Polym.">
        <title>Characterization and optimization of production of bacterial cellulose from strain CGMCC 17276 based on whole-genome analysis.</title>
        <authorList>
            <person name="Lu T."/>
            <person name="Gao H."/>
            <person name="Liao B."/>
            <person name="Wu J."/>
            <person name="Zhang W."/>
            <person name="Huang J."/>
            <person name="Liu M."/>
            <person name="Huang J."/>
            <person name="Chang Z."/>
            <person name="Jin M."/>
            <person name="Yi Z."/>
            <person name="Jiang D."/>
        </authorList>
    </citation>
    <scope>NUCLEOTIDE SEQUENCE [LARGE SCALE GENOMIC DNA]</scope>
    <source>
        <strain evidence="5 7">CGMCC 17276</strain>
        <plasmid evidence="7">pb</plasmid>
        <plasmid evidence="5">pB</plasmid>
    </source>
</reference>
<dbReference type="FunFam" id="1.10.10.10:FF:000186">
    <property type="entry name" value="AsnC family transcriptional regulator"/>
    <property type="match status" value="1"/>
</dbReference>
<proteinExistence type="predicted"/>
<dbReference type="InterPro" id="IPR019885">
    <property type="entry name" value="Tscrpt_reg_HTH_AsnC-type_CS"/>
</dbReference>
<sequence length="150" mass="16804">MKLDAIDRRILRVLQEDGRCPNNELARRVGLSPSPCLRRVRLLEESGVIEGYVAVVDPAKAGFGVTAFVRIWLTGEDERQSEHFVEEIGKLLQVTEAHVLAGDCDFLLRVVAEDLPGLRRFQSEHLARIKGVRSMKTDIPLLKVKNASFA</sequence>
<evidence type="ECO:0000256" key="2">
    <source>
        <dbReference type="ARBA" id="ARBA00023125"/>
    </source>
</evidence>
<dbReference type="CDD" id="cd00090">
    <property type="entry name" value="HTH_ARSR"/>
    <property type="match status" value="1"/>
</dbReference>
<dbReference type="AlphaFoldDB" id="A0A857FT89"/>
<dbReference type="GO" id="GO:0005829">
    <property type="term" value="C:cytosol"/>
    <property type="evidence" value="ECO:0007669"/>
    <property type="project" value="TreeGrafter"/>
</dbReference>
<evidence type="ECO:0000313" key="7">
    <source>
        <dbReference type="Proteomes" id="UP000464674"/>
    </source>
</evidence>
<dbReference type="GO" id="GO:0043200">
    <property type="term" value="P:response to amino acid"/>
    <property type="evidence" value="ECO:0007669"/>
    <property type="project" value="TreeGrafter"/>
</dbReference>
<dbReference type="PRINTS" id="PR00033">
    <property type="entry name" value="HTHASNC"/>
</dbReference>
<dbReference type="InterPro" id="IPR036390">
    <property type="entry name" value="WH_DNA-bd_sf"/>
</dbReference>
<name>A0A857FT89_KOMXY</name>
<evidence type="ECO:0000256" key="1">
    <source>
        <dbReference type="ARBA" id="ARBA00023015"/>
    </source>
</evidence>
<dbReference type="Proteomes" id="UP000464674">
    <property type="component" value="Plasmid pB"/>
</dbReference>
<dbReference type="PANTHER" id="PTHR30154">
    <property type="entry name" value="LEUCINE-RESPONSIVE REGULATORY PROTEIN"/>
    <property type="match status" value="1"/>
</dbReference>
<geneLocation type="plasmid" evidence="5">
    <name>pB</name>
</geneLocation>
<evidence type="ECO:0000313" key="5">
    <source>
        <dbReference type="EMBL" id="QHC37493.1"/>
    </source>
</evidence>
<dbReference type="OrthoDB" id="9813313at2"/>
<dbReference type="GO" id="GO:0006355">
    <property type="term" value="P:regulation of DNA-templated transcription"/>
    <property type="evidence" value="ECO:0007669"/>
    <property type="project" value="UniProtKB-ARBA"/>
</dbReference>
<evidence type="ECO:0000259" key="4">
    <source>
        <dbReference type="PROSITE" id="PS50956"/>
    </source>
</evidence>
<dbReference type="SMART" id="SM00344">
    <property type="entry name" value="HTH_ASNC"/>
    <property type="match status" value="1"/>
</dbReference>
<keyword evidence="2" id="KW-0238">DNA-binding</keyword>
<dbReference type="SUPFAM" id="SSF54909">
    <property type="entry name" value="Dimeric alpha+beta barrel"/>
    <property type="match status" value="1"/>
</dbReference>
<dbReference type="InterPro" id="IPR000485">
    <property type="entry name" value="AsnC-type_HTH_dom"/>
</dbReference>
<dbReference type="InterPro" id="IPR011008">
    <property type="entry name" value="Dimeric_a/b-barrel"/>
</dbReference>
<keyword evidence="5" id="KW-0614">Plasmid</keyword>
<dbReference type="InterPro" id="IPR011991">
    <property type="entry name" value="ArsR-like_HTH"/>
</dbReference>
<dbReference type="PROSITE" id="PS00519">
    <property type="entry name" value="HTH_ASNC_1"/>
    <property type="match status" value="1"/>
</dbReference>
<evidence type="ECO:0000256" key="3">
    <source>
        <dbReference type="ARBA" id="ARBA00023163"/>
    </source>
</evidence>
<dbReference type="Gene3D" id="3.30.70.920">
    <property type="match status" value="1"/>
</dbReference>
<dbReference type="InterPro" id="IPR019888">
    <property type="entry name" value="Tscrpt_reg_AsnC-like"/>
</dbReference>